<dbReference type="AlphaFoldDB" id="A0A1N6CVL1"/>
<evidence type="ECO:0000256" key="2">
    <source>
        <dbReference type="ARBA" id="ARBA00023002"/>
    </source>
</evidence>
<dbReference type="PANTHER" id="PTHR43943">
    <property type="entry name" value="DEHYDROGENASE/REDUCTASE (SDR FAMILY) MEMBER 4"/>
    <property type="match status" value="1"/>
</dbReference>
<organism evidence="3 4">
    <name type="scientific">Parasphingorhabdus marina DSM 22363</name>
    <dbReference type="NCBI Taxonomy" id="1123272"/>
    <lineage>
        <taxon>Bacteria</taxon>
        <taxon>Pseudomonadati</taxon>
        <taxon>Pseudomonadota</taxon>
        <taxon>Alphaproteobacteria</taxon>
        <taxon>Sphingomonadales</taxon>
        <taxon>Sphingomonadaceae</taxon>
        <taxon>Parasphingorhabdus</taxon>
    </lineage>
</organism>
<comment type="similarity">
    <text evidence="1">Belongs to the short-chain dehydrogenases/reductases (SDR) family.</text>
</comment>
<dbReference type="PRINTS" id="PR00081">
    <property type="entry name" value="GDHRDH"/>
</dbReference>
<dbReference type="Proteomes" id="UP000185192">
    <property type="component" value="Unassembled WGS sequence"/>
</dbReference>
<sequence length="252" mass="26535">MDLGLKGKKVILTGGSRGLGRAALEHFAKEGADIAFFSRDAEQVAAAKSELEAHGGKVFAESFDMNDMDGYPKWLEKAAGELGGCDIFIHNASSSGAGATGDWEVTFNTDIVGAVKAMEVLEPHLEKSDDGSVIFMSSTAAFETFVAPQAFNAMKAALITYGSQLSQALGPKGIRVNMVSPGPIKFPGGNWSQIEKGMPEFYEMTKAGFALGDFGGADDVARSVVFLASPASSYTTGAHLVIDGGFTKRVQF</sequence>
<dbReference type="Gene3D" id="3.40.50.720">
    <property type="entry name" value="NAD(P)-binding Rossmann-like Domain"/>
    <property type="match status" value="1"/>
</dbReference>
<evidence type="ECO:0000256" key="1">
    <source>
        <dbReference type="ARBA" id="ARBA00006484"/>
    </source>
</evidence>
<dbReference type="EMBL" id="FSQW01000001">
    <property type="protein sequence ID" value="SIN62519.1"/>
    <property type="molecule type" value="Genomic_DNA"/>
</dbReference>
<dbReference type="RefSeq" id="WP_074204055.1">
    <property type="nucleotide sequence ID" value="NZ_FSQW01000001.1"/>
</dbReference>
<dbReference type="PANTHER" id="PTHR43943:SF17">
    <property type="entry name" value="3-PHENYLPROPIONATE-DIHYDRODIOL_CINNAMIC ACID-DIHYDRODIOL DEHYDROGENASE"/>
    <property type="match status" value="1"/>
</dbReference>
<evidence type="ECO:0000313" key="3">
    <source>
        <dbReference type="EMBL" id="SIN62519.1"/>
    </source>
</evidence>
<accession>A0A1N6CVL1</accession>
<dbReference type="InterPro" id="IPR036291">
    <property type="entry name" value="NAD(P)-bd_dom_sf"/>
</dbReference>
<dbReference type="OrthoDB" id="9793325at2"/>
<dbReference type="CDD" id="cd05233">
    <property type="entry name" value="SDR_c"/>
    <property type="match status" value="1"/>
</dbReference>
<dbReference type="InterPro" id="IPR002347">
    <property type="entry name" value="SDR_fam"/>
</dbReference>
<gene>
    <name evidence="3" type="ORF">SAMN02745824_1083</name>
</gene>
<reference evidence="4" key="1">
    <citation type="submission" date="2016-11" db="EMBL/GenBank/DDBJ databases">
        <authorList>
            <person name="Varghese N."/>
            <person name="Submissions S."/>
        </authorList>
    </citation>
    <scope>NUCLEOTIDE SEQUENCE [LARGE SCALE GENOMIC DNA]</scope>
    <source>
        <strain evidence="4">DSM 22363</strain>
    </source>
</reference>
<dbReference type="Pfam" id="PF13561">
    <property type="entry name" value="adh_short_C2"/>
    <property type="match status" value="1"/>
</dbReference>
<dbReference type="STRING" id="1123272.SAMN02745824_1083"/>
<dbReference type="SUPFAM" id="SSF51735">
    <property type="entry name" value="NAD(P)-binding Rossmann-fold domains"/>
    <property type="match status" value="1"/>
</dbReference>
<keyword evidence="2" id="KW-0560">Oxidoreductase</keyword>
<proteinExistence type="inferred from homology"/>
<keyword evidence="4" id="KW-1185">Reference proteome</keyword>
<name>A0A1N6CVL1_9SPHN</name>
<protein>
    <submittedName>
        <fullName evidence="3">NAD(P)-dependent dehydrogenase, short-chain alcohol dehydrogenase family</fullName>
    </submittedName>
</protein>
<evidence type="ECO:0000313" key="4">
    <source>
        <dbReference type="Proteomes" id="UP000185192"/>
    </source>
</evidence>
<dbReference type="GO" id="GO:0016491">
    <property type="term" value="F:oxidoreductase activity"/>
    <property type="evidence" value="ECO:0007669"/>
    <property type="project" value="UniProtKB-KW"/>
</dbReference>